<evidence type="ECO:0000313" key="4">
    <source>
        <dbReference type="Proteomes" id="UP001216907"/>
    </source>
</evidence>
<evidence type="ECO:0000256" key="2">
    <source>
        <dbReference type="SAM" id="SignalP"/>
    </source>
</evidence>
<keyword evidence="4" id="KW-1185">Reference proteome</keyword>
<dbReference type="RefSeq" id="WP_277858773.1">
    <property type="nucleotide sequence ID" value="NZ_JARRAG010000001.1"/>
</dbReference>
<reference evidence="3 4" key="1">
    <citation type="submission" date="2023-03" db="EMBL/GenBank/DDBJ databases">
        <title>Paludisphaera mucosa sp. nov. a novel planctomycete from northern fen.</title>
        <authorList>
            <person name="Ivanova A."/>
        </authorList>
    </citation>
    <scope>NUCLEOTIDE SEQUENCE [LARGE SCALE GENOMIC DNA]</scope>
    <source>
        <strain evidence="3 4">Pla2</strain>
    </source>
</reference>
<comment type="caution">
    <text evidence="3">The sequence shown here is derived from an EMBL/GenBank/DDBJ whole genome shotgun (WGS) entry which is preliminary data.</text>
</comment>
<evidence type="ECO:0000313" key="3">
    <source>
        <dbReference type="EMBL" id="MDG3002409.1"/>
    </source>
</evidence>
<dbReference type="Proteomes" id="UP001216907">
    <property type="component" value="Unassembled WGS sequence"/>
</dbReference>
<sequence length="225" mass="24483">MVASRLRTIFAGIALALPAAPARAADDVRSEPPPSAVHLVGHEDAALLRRVQDLLDDWDPRKLQNPYVTTVAEPDPARKLPGGKALRRPDLAEFIADVEAAEALGKAFFGEMPAGSDFRREGGRYVGTACASCHYRFGADARDGHTTRIPYVAWDPYKLDKDHPLEFGETRLPYPAKEKATEVIADLGKLYLPRKHARATPPRPRPGADEEDAEGPSCRPRGSGG</sequence>
<dbReference type="EMBL" id="JARRAG010000001">
    <property type="protein sequence ID" value="MDG3002409.1"/>
    <property type="molecule type" value="Genomic_DNA"/>
</dbReference>
<keyword evidence="2" id="KW-0732">Signal</keyword>
<protein>
    <recommendedName>
        <fullName evidence="5">Cytochrome c domain-containing protein</fullName>
    </recommendedName>
</protein>
<proteinExistence type="predicted"/>
<evidence type="ECO:0000256" key="1">
    <source>
        <dbReference type="SAM" id="MobiDB-lite"/>
    </source>
</evidence>
<feature type="region of interest" description="Disordered" evidence="1">
    <location>
        <begin position="194"/>
        <end position="225"/>
    </location>
</feature>
<feature type="signal peptide" evidence="2">
    <location>
        <begin position="1"/>
        <end position="24"/>
    </location>
</feature>
<feature type="chain" id="PRO_5045879907" description="Cytochrome c domain-containing protein" evidence="2">
    <location>
        <begin position="25"/>
        <end position="225"/>
    </location>
</feature>
<accession>A0ABT6F4C5</accession>
<organism evidence="3 4">
    <name type="scientific">Paludisphaera mucosa</name>
    <dbReference type="NCBI Taxonomy" id="3030827"/>
    <lineage>
        <taxon>Bacteria</taxon>
        <taxon>Pseudomonadati</taxon>
        <taxon>Planctomycetota</taxon>
        <taxon>Planctomycetia</taxon>
        <taxon>Isosphaerales</taxon>
        <taxon>Isosphaeraceae</taxon>
        <taxon>Paludisphaera</taxon>
    </lineage>
</organism>
<gene>
    <name evidence="3" type="ORF">PZE19_01285</name>
</gene>
<name>A0ABT6F4C5_9BACT</name>
<evidence type="ECO:0008006" key="5">
    <source>
        <dbReference type="Google" id="ProtNLM"/>
    </source>
</evidence>